<evidence type="ECO:0000313" key="3">
    <source>
        <dbReference type="Proteomes" id="UP000235826"/>
    </source>
</evidence>
<feature type="chain" id="PRO_5014849847" description="Lipocalin-like domain-containing protein" evidence="1">
    <location>
        <begin position="23"/>
        <end position="147"/>
    </location>
</feature>
<proteinExistence type="predicted"/>
<evidence type="ECO:0000313" key="2">
    <source>
        <dbReference type="EMBL" id="AUP78739.1"/>
    </source>
</evidence>
<evidence type="ECO:0008006" key="4">
    <source>
        <dbReference type="Google" id="ProtNLM"/>
    </source>
</evidence>
<protein>
    <recommendedName>
        <fullName evidence="4">Lipocalin-like domain-containing protein</fullName>
    </recommendedName>
</protein>
<name>A0A2K9PNV1_9FLAO</name>
<accession>A0A2K9PNV1</accession>
<dbReference type="Proteomes" id="UP000235826">
    <property type="component" value="Chromosome"/>
</dbReference>
<dbReference type="KEGG" id="fek:C1H87_08520"/>
<dbReference type="EMBL" id="CP025791">
    <property type="protein sequence ID" value="AUP78739.1"/>
    <property type="molecule type" value="Genomic_DNA"/>
</dbReference>
<evidence type="ECO:0000256" key="1">
    <source>
        <dbReference type="SAM" id="SignalP"/>
    </source>
</evidence>
<sequence>MLKKPLFIAAVLCCFLSFQCNEDDDNTPVKEICDQKTIVNKEIYNNLVLDASFTFVSAEITDNCLTIEIKGGGCDGNSWEYKLVDSGDVTESSPEQRDLKFQLINEEVCLAIVTRTVSFDLTPLQVSGSNEVILNLEGLKTPLRYKY</sequence>
<dbReference type="OrthoDB" id="1493159at2"/>
<dbReference type="AlphaFoldDB" id="A0A2K9PNV1"/>
<gene>
    <name evidence="2" type="ORF">C1H87_08520</name>
</gene>
<keyword evidence="1" id="KW-0732">Signal</keyword>
<reference evidence="2 3" key="1">
    <citation type="submission" date="2018-01" db="EMBL/GenBank/DDBJ databases">
        <title>Complete genome sequence of Flavivirga eckloniae ECD14 isolated from seaweed Ecklonia cava.</title>
        <authorList>
            <person name="Lee J.H."/>
            <person name="Baik K.S."/>
            <person name="Seong C.N."/>
        </authorList>
    </citation>
    <scope>NUCLEOTIDE SEQUENCE [LARGE SCALE GENOMIC DNA]</scope>
    <source>
        <strain evidence="2 3">ECD14</strain>
    </source>
</reference>
<organism evidence="2 3">
    <name type="scientific">Flavivirga eckloniae</name>
    <dbReference type="NCBI Taxonomy" id="1803846"/>
    <lineage>
        <taxon>Bacteria</taxon>
        <taxon>Pseudomonadati</taxon>
        <taxon>Bacteroidota</taxon>
        <taxon>Flavobacteriia</taxon>
        <taxon>Flavobacteriales</taxon>
        <taxon>Flavobacteriaceae</taxon>
        <taxon>Flavivirga</taxon>
    </lineage>
</organism>
<keyword evidence="3" id="KW-1185">Reference proteome</keyword>
<dbReference type="RefSeq" id="WP_102755394.1">
    <property type="nucleotide sequence ID" value="NZ_CP025791.1"/>
</dbReference>
<feature type="signal peptide" evidence="1">
    <location>
        <begin position="1"/>
        <end position="22"/>
    </location>
</feature>